<feature type="coiled-coil region" evidence="5">
    <location>
        <begin position="602"/>
        <end position="647"/>
    </location>
</feature>
<keyword evidence="5" id="KW-0175">Coiled coil</keyword>
<protein>
    <recommendedName>
        <fullName evidence="7">CHY-type domain-containing protein</fullName>
    </recommendedName>
</protein>
<dbReference type="VEuPathDB" id="PlasmoDB:PGAL8A_00443300"/>
<dbReference type="OMA" id="SNHECDI"/>
<organism evidence="8 9">
    <name type="scientific">Plasmodium gallinaceum</name>
    <dbReference type="NCBI Taxonomy" id="5849"/>
    <lineage>
        <taxon>Eukaryota</taxon>
        <taxon>Sar</taxon>
        <taxon>Alveolata</taxon>
        <taxon>Apicomplexa</taxon>
        <taxon>Aconoidasida</taxon>
        <taxon>Haemosporida</taxon>
        <taxon>Plasmodiidae</taxon>
        <taxon>Plasmodium</taxon>
        <taxon>Plasmodium (Haemamoeba)</taxon>
    </lineage>
</organism>
<feature type="coiled-coil region" evidence="5">
    <location>
        <begin position="393"/>
        <end position="420"/>
    </location>
</feature>
<accession>A0A1J1GWN5</accession>
<evidence type="ECO:0000313" key="8">
    <source>
        <dbReference type="EMBL" id="CRG96852.1"/>
    </source>
</evidence>
<feature type="compositionally biased region" description="Basic and acidic residues" evidence="6">
    <location>
        <begin position="500"/>
        <end position="522"/>
    </location>
</feature>
<dbReference type="SUPFAM" id="SSF161219">
    <property type="entry name" value="CHY zinc finger-like"/>
    <property type="match status" value="1"/>
</dbReference>
<feature type="region of interest" description="Disordered" evidence="6">
    <location>
        <begin position="302"/>
        <end position="331"/>
    </location>
</feature>
<evidence type="ECO:0000256" key="3">
    <source>
        <dbReference type="ARBA" id="ARBA00022833"/>
    </source>
</evidence>
<proteinExistence type="predicted"/>
<sequence>MKFNYGLKINFVENFQILNENKENDANMLNSNENIKNIFQKNNFKKNNKYMNYSNEKKNNSHDLNKHISFKENIKKIVSKKNDFSSLENKDDFCDEIDVVDKKINKMNKTESIHCTNNFSANSLKKKSYINECNDYKKTSHDKDYYKFNKFVRKEKIPYENSKNKNINNPHNFTEENNTSEIKVSENINDMINTLKNTFKNNNNENYNNNNKFKNSFINVEGNVNKKIYTNNIYKNTDVKLNNYYTNSYKVNHKIHNNFYDNGNINYFNSYNFNRKKSFKKNQNIYNNNNIIRNNQVKDNEINEKSNNNRNDCEKKNNNNDNDVKNIEGNNSKITDNINKKNYFNKKFNNRYFYNYNLNKSYSNYNLKINNKKDNNPYAKYRKNEFSKTSSDKNYINKNLKNENKNINNLNINENNFNENKSFILDNNNNEKFEEHFKFKNNEGDNLNELNVLFAHNANKLEFKKEKETSKIENECVNINENQNKNTIENLNKNIDSNESENKGDEKVENKNIKKNENEDNKKNEILNETNCSNINEELKKKKREEEKKKIMNWKSEEQTLLEEGLRIYKNLKNCPEKWMKISEIVKSKNPDDCMKRFLYCRSIVLKEKEKMKKELEKVKEIEENEKNEYKENSKKGIKNNEELEQDIDSDDMNINNNINIKGKSLLLNNVQLKNISMYKAVSLKLQLVCTRCCNTFEVTSTSKDDSQLVCNCINCCNSAVIEIYRNICFLENSCVCILKFNQCSLMDLLTADYSMNCENCGRKSIFKNVTSGKEINANCQNCFTKLEFKYNDFSFDEMINANNDTIKKIDEMINKLFTKKKSNKKVLSISNNLKIEKSKNVIKINNIEVNNGACKHFKKSHRLFKFPCCNKIFPCPTCHDLNSNHECDIARRIICGFCYREFSDDEVCVCQKEKKIKKSGKFWEGGKGCRNAVTLSKNDSKKYKLLNRQTTQKKKNKK</sequence>
<dbReference type="Proteomes" id="UP000220797">
    <property type="component" value="Unassembled WGS sequence"/>
</dbReference>
<reference evidence="8" key="1">
    <citation type="submission" date="2015-04" db="EMBL/GenBank/DDBJ databases">
        <authorList>
            <consortium name="Pathogen Informatics"/>
        </authorList>
    </citation>
    <scope>NUCLEOTIDE SEQUENCE [LARGE SCALE GENOMIC DNA]</scope>
    <source>
        <strain evidence="8">8A</strain>
    </source>
</reference>
<name>A0A1J1GWN5_PLAGA</name>
<evidence type="ECO:0000256" key="1">
    <source>
        <dbReference type="ARBA" id="ARBA00022723"/>
    </source>
</evidence>
<evidence type="ECO:0000256" key="6">
    <source>
        <dbReference type="SAM" id="MobiDB-lite"/>
    </source>
</evidence>
<dbReference type="InterPro" id="IPR008913">
    <property type="entry name" value="Znf_CHY"/>
</dbReference>
<dbReference type="InterPro" id="IPR037274">
    <property type="entry name" value="Znf_CHY_sf"/>
</dbReference>
<evidence type="ECO:0000259" key="7">
    <source>
        <dbReference type="PROSITE" id="PS51266"/>
    </source>
</evidence>
<dbReference type="SUPFAM" id="SSF46689">
    <property type="entry name" value="Homeodomain-like"/>
    <property type="match status" value="1"/>
</dbReference>
<feature type="domain" description="CHY-type" evidence="7">
    <location>
        <begin position="848"/>
        <end position="913"/>
    </location>
</feature>
<dbReference type="EMBL" id="CVMV01000070">
    <property type="protein sequence ID" value="CRG96852.1"/>
    <property type="molecule type" value="Genomic_DNA"/>
</dbReference>
<keyword evidence="2 4" id="KW-0863">Zinc-finger</keyword>
<feature type="compositionally biased region" description="Basic and acidic residues" evidence="6">
    <location>
        <begin position="311"/>
        <end position="326"/>
    </location>
</feature>
<comment type="caution">
    <text evidence="8">The sequence shown here is derived from an EMBL/GenBank/DDBJ whole genome shotgun (WGS) entry which is preliminary data.</text>
</comment>
<dbReference type="GO" id="GO:0008270">
    <property type="term" value="F:zinc ion binding"/>
    <property type="evidence" value="ECO:0007669"/>
    <property type="project" value="UniProtKB-KW"/>
</dbReference>
<gene>
    <name evidence="8" type="ORF">PGAL8A_00443300</name>
</gene>
<dbReference type="PROSITE" id="PS51266">
    <property type="entry name" value="ZF_CHY"/>
    <property type="match status" value="1"/>
</dbReference>
<keyword evidence="9" id="KW-1185">Reference proteome</keyword>
<feature type="region of interest" description="Disordered" evidence="6">
    <location>
        <begin position="495"/>
        <end position="522"/>
    </location>
</feature>
<dbReference type="GeneID" id="39732966"/>
<keyword evidence="3" id="KW-0862">Zinc</keyword>
<dbReference type="Gene3D" id="1.10.10.60">
    <property type="entry name" value="Homeodomain-like"/>
    <property type="match status" value="1"/>
</dbReference>
<dbReference type="AlphaFoldDB" id="A0A1J1GWN5"/>
<dbReference type="RefSeq" id="XP_028529655.1">
    <property type="nucleotide sequence ID" value="XM_028673175.1"/>
</dbReference>
<dbReference type="InterPro" id="IPR009057">
    <property type="entry name" value="Homeodomain-like_sf"/>
</dbReference>
<dbReference type="OrthoDB" id="411372at2759"/>
<evidence type="ECO:0000256" key="2">
    <source>
        <dbReference type="ARBA" id="ARBA00022771"/>
    </source>
</evidence>
<evidence type="ECO:0000256" key="5">
    <source>
        <dbReference type="SAM" id="Coils"/>
    </source>
</evidence>
<evidence type="ECO:0000256" key="4">
    <source>
        <dbReference type="PROSITE-ProRule" id="PRU00601"/>
    </source>
</evidence>
<evidence type="ECO:0000313" key="9">
    <source>
        <dbReference type="Proteomes" id="UP000220797"/>
    </source>
</evidence>
<keyword evidence="1" id="KW-0479">Metal-binding</keyword>